<dbReference type="AlphaFoldDB" id="A0A6M3IT85"/>
<name>A0A6M3IT85_9ZZZZ</name>
<reference evidence="2" key="1">
    <citation type="submission" date="2020-03" db="EMBL/GenBank/DDBJ databases">
        <title>The deep terrestrial virosphere.</title>
        <authorList>
            <person name="Holmfeldt K."/>
            <person name="Nilsson E."/>
            <person name="Simone D."/>
            <person name="Lopez-Fernandez M."/>
            <person name="Wu X."/>
            <person name="de Brujin I."/>
            <person name="Lundin D."/>
            <person name="Andersson A."/>
            <person name="Bertilsson S."/>
            <person name="Dopson M."/>
        </authorList>
    </citation>
    <scope>NUCLEOTIDE SEQUENCE</scope>
    <source>
        <strain evidence="2">MM415B01245</strain>
    </source>
</reference>
<organism evidence="2">
    <name type="scientific">viral metagenome</name>
    <dbReference type="NCBI Taxonomy" id="1070528"/>
    <lineage>
        <taxon>unclassified sequences</taxon>
        <taxon>metagenomes</taxon>
        <taxon>organismal metagenomes</taxon>
    </lineage>
</organism>
<evidence type="ECO:0000256" key="1">
    <source>
        <dbReference type="SAM" id="MobiDB-lite"/>
    </source>
</evidence>
<dbReference type="EMBL" id="MT141381">
    <property type="protein sequence ID" value="QJA59702.1"/>
    <property type="molecule type" value="Genomic_DNA"/>
</dbReference>
<protein>
    <submittedName>
        <fullName evidence="2">Uncharacterized protein</fullName>
    </submittedName>
</protein>
<feature type="region of interest" description="Disordered" evidence="1">
    <location>
        <begin position="1"/>
        <end position="28"/>
    </location>
</feature>
<feature type="compositionally biased region" description="Basic and acidic residues" evidence="1">
    <location>
        <begin position="1"/>
        <end position="23"/>
    </location>
</feature>
<sequence length="117" mass="13934">MTEKQDELMLTKEEREECVPSEKELDDYVNTPDDEIAGRIRGEISPENFRRMAHVILYSENLERKAIAKCRQHYRDKINRLITKLDKGIMLDQLPNGAVRVNQKWWREIKAEYQEGK</sequence>
<evidence type="ECO:0000313" key="2">
    <source>
        <dbReference type="EMBL" id="QJA59702.1"/>
    </source>
</evidence>
<accession>A0A6M3IT85</accession>
<gene>
    <name evidence="2" type="ORF">MM415B01245_0014</name>
</gene>
<proteinExistence type="predicted"/>